<feature type="compositionally biased region" description="Basic and acidic residues" evidence="2">
    <location>
        <begin position="142"/>
        <end position="159"/>
    </location>
</feature>
<comment type="similarity">
    <text evidence="1">Belongs to the carnitine/choline acetyltransferase family.</text>
</comment>
<evidence type="ECO:0000313" key="4">
    <source>
        <dbReference type="EMBL" id="KDQ49178.1"/>
    </source>
</evidence>
<dbReference type="GO" id="GO:0004092">
    <property type="term" value="F:carnitine O-acetyltransferase activity"/>
    <property type="evidence" value="ECO:0007669"/>
    <property type="project" value="TreeGrafter"/>
</dbReference>
<feature type="domain" description="Choline/carnitine acyltransferase" evidence="3">
    <location>
        <begin position="109"/>
        <end position="215"/>
    </location>
</feature>
<keyword evidence="5" id="KW-1185">Reference proteome</keyword>
<evidence type="ECO:0000313" key="5">
    <source>
        <dbReference type="Proteomes" id="UP000027265"/>
    </source>
</evidence>
<reference evidence="5" key="1">
    <citation type="journal article" date="2014" name="Proc. Natl. Acad. Sci. U.S.A.">
        <title>Extensive sampling of basidiomycete genomes demonstrates inadequacy of the white-rot/brown-rot paradigm for wood decay fungi.</title>
        <authorList>
            <person name="Riley R."/>
            <person name="Salamov A.A."/>
            <person name="Brown D.W."/>
            <person name="Nagy L.G."/>
            <person name="Floudas D."/>
            <person name="Held B.W."/>
            <person name="Levasseur A."/>
            <person name="Lombard V."/>
            <person name="Morin E."/>
            <person name="Otillar R."/>
            <person name="Lindquist E.A."/>
            <person name="Sun H."/>
            <person name="LaButti K.M."/>
            <person name="Schmutz J."/>
            <person name="Jabbour D."/>
            <person name="Luo H."/>
            <person name="Baker S.E."/>
            <person name="Pisabarro A.G."/>
            <person name="Walton J.D."/>
            <person name="Blanchette R.A."/>
            <person name="Henrissat B."/>
            <person name="Martin F."/>
            <person name="Cullen D."/>
            <person name="Hibbett D.S."/>
            <person name="Grigoriev I.V."/>
        </authorList>
    </citation>
    <scope>NUCLEOTIDE SEQUENCE [LARGE SCALE GENOMIC DNA]</scope>
    <source>
        <strain evidence="5">MUCL 33604</strain>
    </source>
</reference>
<dbReference type="OrthoDB" id="2689557at2759"/>
<dbReference type="InterPro" id="IPR039551">
    <property type="entry name" value="Cho/carn_acyl_trans"/>
</dbReference>
<dbReference type="InParanoid" id="A0A067P2M2"/>
<protein>
    <recommendedName>
        <fullName evidence="3">Choline/carnitine acyltransferase domain-containing protein</fullName>
    </recommendedName>
</protein>
<dbReference type="InterPro" id="IPR023213">
    <property type="entry name" value="CAT-like_dom_sf"/>
</dbReference>
<dbReference type="InterPro" id="IPR000542">
    <property type="entry name" value="Carn_acyl_trans"/>
</dbReference>
<evidence type="ECO:0000256" key="1">
    <source>
        <dbReference type="ARBA" id="ARBA00005232"/>
    </source>
</evidence>
<name>A0A067P2M2_9AGAM</name>
<dbReference type="GO" id="GO:0005739">
    <property type="term" value="C:mitochondrion"/>
    <property type="evidence" value="ECO:0007669"/>
    <property type="project" value="TreeGrafter"/>
</dbReference>
<dbReference type="AlphaFoldDB" id="A0A067P2M2"/>
<dbReference type="STRING" id="933084.A0A067P2M2"/>
<sequence>MSLSTSSSCSRLTYPRFSADIFTEGLVLLARFIDTSAPTLFHAPLSVHAESYNPAREVGVNPHCRASSWHLLRRNTFDRFDLSTLDLMGKLSTYFSDCPPSDKVVALHKRHSKFSKECSQGLGQERILYALRCLLQRKIEGNLDPNNDDRPPSPLERRQHNTGQRTMPALFTDPGFTLLDTSILSTSNCSNPALHLLGFSPVARDGYGTGYITKELYCI</sequence>
<dbReference type="SUPFAM" id="SSF52777">
    <property type="entry name" value="CoA-dependent acyltransferases"/>
    <property type="match status" value="1"/>
</dbReference>
<dbReference type="HOGENOM" id="CLU_1261685_0_0_1"/>
<evidence type="ECO:0000259" key="3">
    <source>
        <dbReference type="Pfam" id="PF00755"/>
    </source>
</evidence>
<feature type="region of interest" description="Disordered" evidence="2">
    <location>
        <begin position="142"/>
        <end position="167"/>
    </location>
</feature>
<organism evidence="4 5">
    <name type="scientific">Jaapia argillacea MUCL 33604</name>
    <dbReference type="NCBI Taxonomy" id="933084"/>
    <lineage>
        <taxon>Eukaryota</taxon>
        <taxon>Fungi</taxon>
        <taxon>Dikarya</taxon>
        <taxon>Basidiomycota</taxon>
        <taxon>Agaricomycotina</taxon>
        <taxon>Agaricomycetes</taxon>
        <taxon>Agaricomycetidae</taxon>
        <taxon>Jaapiales</taxon>
        <taxon>Jaapiaceae</taxon>
        <taxon>Jaapia</taxon>
    </lineage>
</organism>
<dbReference type="Proteomes" id="UP000027265">
    <property type="component" value="Unassembled WGS sequence"/>
</dbReference>
<dbReference type="PANTHER" id="PTHR22589">
    <property type="entry name" value="CARNITINE O-ACYLTRANSFERASE"/>
    <property type="match status" value="1"/>
</dbReference>
<proteinExistence type="inferred from homology"/>
<dbReference type="GO" id="GO:0009437">
    <property type="term" value="P:carnitine metabolic process"/>
    <property type="evidence" value="ECO:0007669"/>
    <property type="project" value="TreeGrafter"/>
</dbReference>
<gene>
    <name evidence="4" type="ORF">JAAARDRAFT_201077</name>
</gene>
<dbReference type="Pfam" id="PF00755">
    <property type="entry name" value="Carn_acyltransf"/>
    <property type="match status" value="1"/>
</dbReference>
<accession>A0A067P2M2</accession>
<dbReference type="Gene3D" id="3.30.559.10">
    <property type="entry name" value="Chloramphenicol acetyltransferase-like domain"/>
    <property type="match status" value="1"/>
</dbReference>
<dbReference type="PANTHER" id="PTHR22589:SF29">
    <property type="entry name" value="MITOCHONDRIAL CARNITINE O-ACETYLTRANSFERASE-RELATED"/>
    <property type="match status" value="1"/>
</dbReference>
<evidence type="ECO:0000256" key="2">
    <source>
        <dbReference type="SAM" id="MobiDB-lite"/>
    </source>
</evidence>
<dbReference type="EMBL" id="KL197796">
    <property type="protein sequence ID" value="KDQ49178.1"/>
    <property type="molecule type" value="Genomic_DNA"/>
</dbReference>